<accession>A0A081TWB4</accession>
<reference evidence="1 2" key="1">
    <citation type="submission" date="2018-08" db="EMBL/GenBank/DDBJ databases">
        <title>A genome reference for cultivated species of the human gut microbiota.</title>
        <authorList>
            <person name="Zou Y."/>
            <person name="Xue W."/>
            <person name="Luo G."/>
        </authorList>
    </citation>
    <scope>NUCLEOTIDE SEQUENCE [LARGE SCALE GENOMIC DNA]</scope>
    <source>
        <strain evidence="1 2">AM18-6</strain>
    </source>
</reference>
<dbReference type="Gene3D" id="3.10.450.50">
    <property type="match status" value="1"/>
</dbReference>
<dbReference type="Pfam" id="PF14534">
    <property type="entry name" value="DUF4440"/>
    <property type="match status" value="1"/>
</dbReference>
<dbReference type="AlphaFoldDB" id="A0A081TWB4"/>
<dbReference type="CDD" id="cd00531">
    <property type="entry name" value="NTF2_like"/>
    <property type="match status" value="1"/>
</dbReference>
<name>A0A081TWB4_BACFG</name>
<proteinExistence type="predicted"/>
<dbReference type="InterPro" id="IPR032710">
    <property type="entry name" value="NTF2-like_dom_sf"/>
</dbReference>
<dbReference type="Proteomes" id="UP000266644">
    <property type="component" value="Unassembled WGS sequence"/>
</dbReference>
<gene>
    <name evidence="1" type="ORF">DW228_16600</name>
</gene>
<evidence type="ECO:0000313" key="2">
    <source>
        <dbReference type="Proteomes" id="UP000266644"/>
    </source>
</evidence>
<sequence>MTGCTSMASNSEDLKAFILSLEEQALKLWNRGNPDGFIELSSDDVVYIDPAFKNKLEGKKALEEYYNSIRGKVEIDRYNMIEPTVLLSSDVAVLAYDYEAYRDDRTFRMHCTEVFKLDSSEQWKIIHTHWSFCPV</sequence>
<organism evidence="1 2">
    <name type="scientific">Bacteroides fragilis</name>
    <dbReference type="NCBI Taxonomy" id="817"/>
    <lineage>
        <taxon>Bacteria</taxon>
        <taxon>Pseudomonadati</taxon>
        <taxon>Bacteroidota</taxon>
        <taxon>Bacteroidia</taxon>
        <taxon>Bacteroidales</taxon>
        <taxon>Bacteroidaceae</taxon>
        <taxon>Bacteroides</taxon>
    </lineage>
</organism>
<evidence type="ECO:0000313" key="1">
    <source>
        <dbReference type="EMBL" id="RHH08813.1"/>
    </source>
</evidence>
<dbReference type="InterPro" id="IPR027843">
    <property type="entry name" value="DUF4440"/>
</dbReference>
<dbReference type="EMBL" id="QRJE01000027">
    <property type="protein sequence ID" value="RHH08813.1"/>
    <property type="molecule type" value="Genomic_DNA"/>
</dbReference>
<dbReference type="SUPFAM" id="SSF54427">
    <property type="entry name" value="NTF2-like"/>
    <property type="match status" value="1"/>
</dbReference>
<dbReference type="RefSeq" id="WP_032540777.1">
    <property type="nucleotide sequence ID" value="NZ_CP037440.1"/>
</dbReference>
<comment type="caution">
    <text evidence="1">The sequence shown here is derived from an EMBL/GenBank/DDBJ whole genome shotgun (WGS) entry which is preliminary data.</text>
</comment>
<protein>
    <submittedName>
        <fullName evidence="1">DUF4440 domain-containing protein</fullName>
    </submittedName>
</protein>